<protein>
    <recommendedName>
        <fullName evidence="1">C-type lectin domain-containing protein</fullName>
    </recommendedName>
</protein>
<dbReference type="Gene3D" id="3.10.100.10">
    <property type="entry name" value="Mannose-Binding Protein A, subunit A"/>
    <property type="match status" value="1"/>
</dbReference>
<dbReference type="InterPro" id="IPR001304">
    <property type="entry name" value="C-type_lectin-like"/>
</dbReference>
<evidence type="ECO:0000313" key="3">
    <source>
        <dbReference type="Proteomes" id="UP001162162"/>
    </source>
</evidence>
<evidence type="ECO:0000313" key="2">
    <source>
        <dbReference type="EMBL" id="KAJ8940562.1"/>
    </source>
</evidence>
<dbReference type="InterPro" id="IPR016187">
    <property type="entry name" value="CTDL_fold"/>
</dbReference>
<gene>
    <name evidence="2" type="ORF">NQ318_012961</name>
</gene>
<comment type="caution">
    <text evidence="2">The sequence shown here is derived from an EMBL/GenBank/DDBJ whole genome shotgun (WGS) entry which is preliminary data.</text>
</comment>
<dbReference type="InterPro" id="IPR016186">
    <property type="entry name" value="C-type_lectin-like/link_sf"/>
</dbReference>
<evidence type="ECO:0000259" key="1">
    <source>
        <dbReference type="PROSITE" id="PS50041"/>
    </source>
</evidence>
<organism evidence="2 3">
    <name type="scientific">Aromia moschata</name>
    <dbReference type="NCBI Taxonomy" id="1265417"/>
    <lineage>
        <taxon>Eukaryota</taxon>
        <taxon>Metazoa</taxon>
        <taxon>Ecdysozoa</taxon>
        <taxon>Arthropoda</taxon>
        <taxon>Hexapoda</taxon>
        <taxon>Insecta</taxon>
        <taxon>Pterygota</taxon>
        <taxon>Neoptera</taxon>
        <taxon>Endopterygota</taxon>
        <taxon>Coleoptera</taxon>
        <taxon>Polyphaga</taxon>
        <taxon>Cucujiformia</taxon>
        <taxon>Chrysomeloidea</taxon>
        <taxon>Cerambycidae</taxon>
        <taxon>Cerambycinae</taxon>
        <taxon>Callichromatini</taxon>
        <taxon>Aromia</taxon>
    </lineage>
</organism>
<dbReference type="InterPro" id="IPR050111">
    <property type="entry name" value="C-type_lectin/snaclec_domain"/>
</dbReference>
<feature type="domain" description="C-type lectin" evidence="1">
    <location>
        <begin position="23"/>
        <end position="134"/>
    </location>
</feature>
<sequence>MKQKKPENGSVVDITPSLHLQKFGNTYYYFGTTFKGNYFQALQFCNLHGMSLLSVESEEEIGGTDRRFWTSGTIFPDDTHWVWLTTGKPITYTNWLPKQPDNTGRNEKCLELRYGSNLMWNDAPWNTANLVICEIDVTKENSNILTGVTNCNLTVINIPSE</sequence>
<dbReference type="PROSITE" id="PS50041">
    <property type="entry name" value="C_TYPE_LECTIN_2"/>
    <property type="match status" value="1"/>
</dbReference>
<proteinExistence type="predicted"/>
<dbReference type="AlphaFoldDB" id="A0AAV8XPP7"/>
<dbReference type="Pfam" id="PF00059">
    <property type="entry name" value="Lectin_C"/>
    <property type="match status" value="1"/>
</dbReference>
<keyword evidence="3" id="KW-1185">Reference proteome</keyword>
<name>A0AAV8XPP7_9CUCU</name>
<reference evidence="2" key="1">
    <citation type="journal article" date="2023" name="Insect Mol. Biol.">
        <title>Genome sequencing provides insights into the evolution of gene families encoding plant cell wall-degrading enzymes in longhorned beetles.</title>
        <authorList>
            <person name="Shin N.R."/>
            <person name="Okamura Y."/>
            <person name="Kirsch R."/>
            <person name="Pauchet Y."/>
        </authorList>
    </citation>
    <scope>NUCLEOTIDE SEQUENCE</scope>
    <source>
        <strain evidence="2">AMC_N1</strain>
    </source>
</reference>
<dbReference type="SMART" id="SM00034">
    <property type="entry name" value="CLECT"/>
    <property type="match status" value="1"/>
</dbReference>
<dbReference type="Proteomes" id="UP001162162">
    <property type="component" value="Unassembled WGS sequence"/>
</dbReference>
<dbReference type="CDD" id="cd00037">
    <property type="entry name" value="CLECT"/>
    <property type="match status" value="1"/>
</dbReference>
<dbReference type="EMBL" id="JAPWTK010000422">
    <property type="protein sequence ID" value="KAJ8940562.1"/>
    <property type="molecule type" value="Genomic_DNA"/>
</dbReference>
<accession>A0AAV8XPP7</accession>
<dbReference type="SUPFAM" id="SSF56436">
    <property type="entry name" value="C-type lectin-like"/>
    <property type="match status" value="1"/>
</dbReference>
<dbReference type="PANTHER" id="PTHR22803">
    <property type="entry name" value="MANNOSE, PHOSPHOLIPASE, LECTIN RECEPTOR RELATED"/>
    <property type="match status" value="1"/>
</dbReference>